<dbReference type="PANTHER" id="PTHR30349">
    <property type="entry name" value="PHAGE INTEGRASE-RELATED"/>
    <property type="match status" value="1"/>
</dbReference>
<keyword evidence="5" id="KW-0233">DNA recombination</keyword>
<evidence type="ECO:0000256" key="3">
    <source>
        <dbReference type="ARBA" id="ARBA00022908"/>
    </source>
</evidence>
<name>A0A174EDH2_9FIRM</name>
<feature type="domain" description="Core-binding (CB)" evidence="8">
    <location>
        <begin position="96"/>
        <end position="177"/>
    </location>
</feature>
<dbReference type="GO" id="GO:0006310">
    <property type="term" value="P:DNA recombination"/>
    <property type="evidence" value="ECO:0007669"/>
    <property type="project" value="UniProtKB-KW"/>
</dbReference>
<dbReference type="AlphaFoldDB" id="A0A174EDH2"/>
<accession>A0A174EDH2</accession>
<dbReference type="EMBL" id="CYZD01000009">
    <property type="protein sequence ID" value="CUO34449.1"/>
    <property type="molecule type" value="Genomic_DNA"/>
</dbReference>
<dbReference type="PROSITE" id="PS51900">
    <property type="entry name" value="CB"/>
    <property type="match status" value="1"/>
</dbReference>
<comment type="function">
    <text evidence="1">Site-specific tyrosine recombinase, which acts by catalyzing the cutting and rejoining of the recombining DNA molecules.</text>
</comment>
<dbReference type="PROSITE" id="PS51898">
    <property type="entry name" value="TYR_RECOMBINASE"/>
    <property type="match status" value="1"/>
</dbReference>
<dbReference type="InterPro" id="IPR002104">
    <property type="entry name" value="Integrase_catalytic"/>
</dbReference>
<evidence type="ECO:0000259" key="8">
    <source>
        <dbReference type="PROSITE" id="PS51900"/>
    </source>
</evidence>
<evidence type="ECO:0000259" key="7">
    <source>
        <dbReference type="PROSITE" id="PS51898"/>
    </source>
</evidence>
<dbReference type="InterPro" id="IPR004107">
    <property type="entry name" value="Integrase_SAM-like_N"/>
</dbReference>
<evidence type="ECO:0000313" key="10">
    <source>
        <dbReference type="Proteomes" id="UP000095409"/>
    </source>
</evidence>
<dbReference type="SUPFAM" id="SSF56349">
    <property type="entry name" value="DNA breaking-rejoining enzymes"/>
    <property type="match status" value="1"/>
</dbReference>
<dbReference type="GO" id="GO:0015074">
    <property type="term" value="P:DNA integration"/>
    <property type="evidence" value="ECO:0007669"/>
    <property type="project" value="UniProtKB-KW"/>
</dbReference>
<evidence type="ECO:0000256" key="1">
    <source>
        <dbReference type="ARBA" id="ARBA00003283"/>
    </source>
</evidence>
<evidence type="ECO:0000313" key="9">
    <source>
        <dbReference type="EMBL" id="CUO34449.1"/>
    </source>
</evidence>
<dbReference type="Proteomes" id="UP000095409">
    <property type="component" value="Unassembled WGS sequence"/>
</dbReference>
<reference evidence="9 10" key="1">
    <citation type="submission" date="2015-09" db="EMBL/GenBank/DDBJ databases">
        <authorList>
            <consortium name="Pathogen Informatics"/>
        </authorList>
    </citation>
    <scope>NUCLEOTIDE SEQUENCE [LARGE SCALE GENOMIC DNA]</scope>
    <source>
        <strain evidence="9 10">2789STDY5608837</strain>
    </source>
</reference>
<dbReference type="CDD" id="cd01189">
    <property type="entry name" value="INT_ICEBs1_C_like"/>
    <property type="match status" value="1"/>
</dbReference>
<dbReference type="Pfam" id="PF14659">
    <property type="entry name" value="Phage_int_SAM_3"/>
    <property type="match status" value="1"/>
</dbReference>
<protein>
    <submittedName>
        <fullName evidence="9">Integrase</fullName>
    </submittedName>
</protein>
<dbReference type="GO" id="GO:0003677">
    <property type="term" value="F:DNA binding"/>
    <property type="evidence" value="ECO:0007669"/>
    <property type="project" value="UniProtKB-UniRule"/>
</dbReference>
<dbReference type="InterPro" id="IPR050090">
    <property type="entry name" value="Tyrosine_recombinase_XerCD"/>
</dbReference>
<organism evidence="9 10">
    <name type="scientific">Blautia obeum</name>
    <dbReference type="NCBI Taxonomy" id="40520"/>
    <lineage>
        <taxon>Bacteria</taxon>
        <taxon>Bacillati</taxon>
        <taxon>Bacillota</taxon>
        <taxon>Clostridia</taxon>
        <taxon>Lachnospirales</taxon>
        <taxon>Lachnospiraceae</taxon>
        <taxon>Blautia</taxon>
    </lineage>
</organism>
<evidence type="ECO:0000256" key="6">
    <source>
        <dbReference type="PROSITE-ProRule" id="PRU01248"/>
    </source>
</evidence>
<feature type="domain" description="Tyr recombinase" evidence="7">
    <location>
        <begin position="204"/>
        <end position="407"/>
    </location>
</feature>
<keyword evidence="3" id="KW-0229">DNA integration</keyword>
<evidence type="ECO:0000256" key="4">
    <source>
        <dbReference type="ARBA" id="ARBA00023125"/>
    </source>
</evidence>
<evidence type="ECO:0000256" key="2">
    <source>
        <dbReference type="ARBA" id="ARBA00008857"/>
    </source>
</evidence>
<keyword evidence="4 6" id="KW-0238">DNA-binding</keyword>
<dbReference type="InterPro" id="IPR013762">
    <property type="entry name" value="Integrase-like_cat_sf"/>
</dbReference>
<dbReference type="InterPro" id="IPR044068">
    <property type="entry name" value="CB"/>
</dbReference>
<comment type="similarity">
    <text evidence="2">Belongs to the 'phage' integrase family.</text>
</comment>
<gene>
    <name evidence="9" type="primary">Int-Tn_9</name>
    <name evidence="9" type="ORF">ERS852394_01983</name>
</gene>
<dbReference type="PANTHER" id="PTHR30349:SF64">
    <property type="entry name" value="PROPHAGE INTEGRASE INTD-RELATED"/>
    <property type="match status" value="1"/>
</dbReference>
<proteinExistence type="inferred from homology"/>
<dbReference type="Gene3D" id="1.10.150.130">
    <property type="match status" value="1"/>
</dbReference>
<sequence>MTKHTQFSDLCVAFLELNKTIRGGGLLPYYHRRKGDTMARIPSGMRKKENGLFEKRFTVNGKRYSAYGHTVKECTDNETEIREAIKAGLYSSNKNITLDAYFDEWEKSRIGVVKNSSINETRSKYDNHIKPALGKTKIQKIEKRAVLKLQRELSQKLCASTTNSVLIILKSVLNEAVRDEIIIKNPAAGVKPLRTDDRPKATETIHRALTREEQQIFMKEAQKEWLYEFFCFSLCTGMRINEINALKWSDIDYINNMIHVTKTISRKKGGGIEETSPKSQTSKRDIPMNDTIKKILQMQKDKITLVYGDIFVKKISNPIFIGSRGTTAVSSHSVGYSIDNVLKRLRQQGIEIERFTHHAFRDTFATRYIEEGGNMQTLKKILGHSSLAMTADLYAHVLPDTKQQEMNQIESAFIGVAVL</sequence>
<dbReference type="Gene3D" id="1.10.443.10">
    <property type="entry name" value="Intergrase catalytic core"/>
    <property type="match status" value="1"/>
</dbReference>
<evidence type="ECO:0000256" key="5">
    <source>
        <dbReference type="ARBA" id="ARBA00023172"/>
    </source>
</evidence>
<dbReference type="Pfam" id="PF00589">
    <property type="entry name" value="Phage_integrase"/>
    <property type="match status" value="1"/>
</dbReference>
<dbReference type="InterPro" id="IPR011010">
    <property type="entry name" value="DNA_brk_join_enz"/>
</dbReference>
<dbReference type="InterPro" id="IPR010998">
    <property type="entry name" value="Integrase_recombinase_N"/>
</dbReference>